<gene>
    <name evidence="1" type="ORF">FHS37_005316</name>
</gene>
<protein>
    <submittedName>
        <fullName evidence="1">Uncharacterized protein</fullName>
    </submittedName>
</protein>
<dbReference type="Proteomes" id="UP000579523">
    <property type="component" value="Unassembled WGS sequence"/>
</dbReference>
<evidence type="ECO:0000313" key="1">
    <source>
        <dbReference type="EMBL" id="MBB4901229.1"/>
    </source>
</evidence>
<comment type="caution">
    <text evidence="1">The sequence shown here is derived from an EMBL/GenBank/DDBJ whole genome shotgun (WGS) entry which is preliminary data.</text>
</comment>
<evidence type="ECO:0000313" key="2">
    <source>
        <dbReference type="Proteomes" id="UP000579523"/>
    </source>
</evidence>
<dbReference type="RefSeq" id="WP_184825545.1">
    <property type="nucleotide sequence ID" value="NZ_BMTI01000009.1"/>
</dbReference>
<organism evidence="1 2">
    <name type="scientific">Streptomyces griseomycini</name>
    <dbReference type="NCBI Taxonomy" id="66895"/>
    <lineage>
        <taxon>Bacteria</taxon>
        <taxon>Bacillati</taxon>
        <taxon>Actinomycetota</taxon>
        <taxon>Actinomycetes</taxon>
        <taxon>Kitasatosporales</taxon>
        <taxon>Streptomycetaceae</taxon>
        <taxon>Streptomyces</taxon>
    </lineage>
</organism>
<reference evidence="1 2" key="1">
    <citation type="submission" date="2020-08" db="EMBL/GenBank/DDBJ databases">
        <title>Genomic Encyclopedia of Type Strains, Phase III (KMG-III): the genomes of soil and plant-associated and newly described type strains.</title>
        <authorList>
            <person name="Whitman W."/>
        </authorList>
    </citation>
    <scope>NUCLEOTIDE SEQUENCE [LARGE SCALE GENOMIC DNA]</scope>
    <source>
        <strain evidence="1 2">CECT 3273</strain>
    </source>
</reference>
<dbReference type="EMBL" id="JACHJI010000010">
    <property type="protein sequence ID" value="MBB4901229.1"/>
    <property type="molecule type" value="Genomic_DNA"/>
</dbReference>
<dbReference type="AlphaFoldDB" id="A0A7W7V8M7"/>
<accession>A0A7W7V8M7</accession>
<proteinExistence type="predicted"/>
<name>A0A7W7V8M7_9ACTN</name>
<keyword evidence="2" id="KW-1185">Reference proteome</keyword>
<sequence>MAGRVPAPFLGFPLFLLGSLELLAHLSQSLSGSGHLLTGPVVPVACLP</sequence>